<organism evidence="10 11">
    <name type="scientific">Candidatus Nitrobium versatile</name>
    <dbReference type="NCBI Taxonomy" id="2884831"/>
    <lineage>
        <taxon>Bacteria</taxon>
        <taxon>Pseudomonadati</taxon>
        <taxon>Nitrospirota</taxon>
        <taxon>Nitrospiria</taxon>
        <taxon>Nitrospirales</taxon>
        <taxon>Nitrospiraceae</taxon>
        <taxon>Candidatus Nitrobium</taxon>
    </lineage>
</organism>
<dbReference type="GO" id="GO:0005829">
    <property type="term" value="C:cytosol"/>
    <property type="evidence" value="ECO:0007669"/>
    <property type="project" value="TreeGrafter"/>
</dbReference>
<accession>A0A953M1D7</accession>
<feature type="compositionally biased region" description="Basic and acidic residues" evidence="9">
    <location>
        <begin position="17"/>
        <end position="28"/>
    </location>
</feature>
<reference evidence="10" key="1">
    <citation type="journal article" date="2021" name="bioRxiv">
        <title>Unraveling nitrogen, sulfur and carbon metabolic pathways and microbial community transcriptional responses to substrate deprivation and toxicity stresses in a bioreactor mimicking anoxic brackish coastal sediment conditions.</title>
        <authorList>
            <person name="Martins P.D."/>
            <person name="Echeveste M.J."/>
            <person name="Arshad A."/>
            <person name="Kurth J."/>
            <person name="Ouboter H."/>
            <person name="Jetten M.S.M."/>
            <person name="Welte C.U."/>
        </authorList>
    </citation>
    <scope>NUCLEOTIDE SEQUENCE</scope>
    <source>
        <strain evidence="10">MAG_39</strain>
    </source>
</reference>
<dbReference type="Gene3D" id="1.20.58.110">
    <property type="entry name" value="Ribosomal protein S20"/>
    <property type="match status" value="1"/>
</dbReference>
<dbReference type="GO" id="GO:0070181">
    <property type="term" value="F:small ribosomal subunit rRNA binding"/>
    <property type="evidence" value="ECO:0007669"/>
    <property type="project" value="TreeGrafter"/>
</dbReference>
<dbReference type="SUPFAM" id="SSF46992">
    <property type="entry name" value="Ribosomal protein S20"/>
    <property type="match status" value="1"/>
</dbReference>
<dbReference type="EMBL" id="JAIOIV010000033">
    <property type="protein sequence ID" value="MBZ0155448.1"/>
    <property type="molecule type" value="Genomic_DNA"/>
</dbReference>
<feature type="region of interest" description="Disordered" evidence="9">
    <location>
        <begin position="1"/>
        <end position="36"/>
    </location>
</feature>
<proteinExistence type="inferred from homology"/>
<dbReference type="PANTHER" id="PTHR33398:SF1">
    <property type="entry name" value="SMALL RIBOSOMAL SUBUNIT PROTEIN BS20C"/>
    <property type="match status" value="1"/>
</dbReference>
<evidence type="ECO:0000256" key="2">
    <source>
        <dbReference type="ARBA" id="ARBA00007634"/>
    </source>
</evidence>
<dbReference type="GO" id="GO:0006412">
    <property type="term" value="P:translation"/>
    <property type="evidence" value="ECO:0007669"/>
    <property type="project" value="UniProtKB-UniRule"/>
</dbReference>
<evidence type="ECO:0000256" key="5">
    <source>
        <dbReference type="ARBA" id="ARBA00022980"/>
    </source>
</evidence>
<evidence type="ECO:0000256" key="7">
    <source>
        <dbReference type="ARBA" id="ARBA00035136"/>
    </source>
</evidence>
<evidence type="ECO:0000256" key="1">
    <source>
        <dbReference type="ARBA" id="ARBA00003134"/>
    </source>
</evidence>
<comment type="similarity">
    <text evidence="2 8">Belongs to the bacterial ribosomal protein bS20 family.</text>
</comment>
<dbReference type="HAMAP" id="MF_00500">
    <property type="entry name" value="Ribosomal_bS20"/>
    <property type="match status" value="1"/>
</dbReference>
<evidence type="ECO:0000256" key="9">
    <source>
        <dbReference type="SAM" id="MobiDB-lite"/>
    </source>
</evidence>
<comment type="function">
    <text evidence="1 8">Binds directly to 16S ribosomal RNA.</text>
</comment>
<evidence type="ECO:0000313" key="10">
    <source>
        <dbReference type="EMBL" id="MBZ0155448.1"/>
    </source>
</evidence>
<dbReference type="Pfam" id="PF01649">
    <property type="entry name" value="Ribosomal_S20p"/>
    <property type="match status" value="1"/>
</dbReference>
<keyword evidence="3 8" id="KW-0699">rRNA-binding</keyword>
<keyword evidence="6 8" id="KW-0687">Ribonucleoprotein</keyword>
<evidence type="ECO:0000313" key="11">
    <source>
        <dbReference type="Proteomes" id="UP000705867"/>
    </source>
</evidence>
<evidence type="ECO:0000256" key="6">
    <source>
        <dbReference type="ARBA" id="ARBA00023274"/>
    </source>
</evidence>
<name>A0A953M1D7_9BACT</name>
<protein>
    <recommendedName>
        <fullName evidence="7 8">Small ribosomal subunit protein bS20</fullName>
    </recommendedName>
</protein>
<evidence type="ECO:0000256" key="4">
    <source>
        <dbReference type="ARBA" id="ARBA00022884"/>
    </source>
</evidence>
<dbReference type="AlphaFoldDB" id="A0A953M1D7"/>
<dbReference type="GO" id="GO:0003735">
    <property type="term" value="F:structural constituent of ribosome"/>
    <property type="evidence" value="ECO:0007669"/>
    <property type="project" value="InterPro"/>
</dbReference>
<dbReference type="Proteomes" id="UP000705867">
    <property type="component" value="Unassembled WGS sequence"/>
</dbReference>
<keyword evidence="4 8" id="KW-0694">RNA-binding</keyword>
<dbReference type="InterPro" id="IPR002583">
    <property type="entry name" value="Ribosomal_bS20"/>
</dbReference>
<keyword evidence="5 8" id="KW-0689">Ribosomal protein</keyword>
<gene>
    <name evidence="8 10" type="primary">rpsT</name>
    <name evidence="10" type="ORF">K8I29_04430</name>
</gene>
<reference evidence="10" key="2">
    <citation type="submission" date="2021-08" db="EMBL/GenBank/DDBJ databases">
        <authorList>
            <person name="Dalcin Martins P."/>
        </authorList>
    </citation>
    <scope>NUCLEOTIDE SEQUENCE</scope>
    <source>
        <strain evidence="10">MAG_39</strain>
    </source>
</reference>
<evidence type="ECO:0000256" key="8">
    <source>
        <dbReference type="HAMAP-Rule" id="MF_00500"/>
    </source>
</evidence>
<dbReference type="NCBIfam" id="TIGR00029">
    <property type="entry name" value="S20"/>
    <property type="match status" value="1"/>
</dbReference>
<dbReference type="InterPro" id="IPR036510">
    <property type="entry name" value="Ribosomal_bS20_sf"/>
</dbReference>
<dbReference type="FunFam" id="1.20.58.110:FF:000001">
    <property type="entry name" value="30S ribosomal protein S20"/>
    <property type="match status" value="1"/>
</dbReference>
<dbReference type="GO" id="GO:0015935">
    <property type="term" value="C:small ribosomal subunit"/>
    <property type="evidence" value="ECO:0007669"/>
    <property type="project" value="TreeGrafter"/>
</dbReference>
<dbReference type="PANTHER" id="PTHR33398">
    <property type="entry name" value="30S RIBOSOMAL PROTEIN S20"/>
    <property type="match status" value="1"/>
</dbReference>
<sequence>MPAKAAPKKNLSALKKTRQDEKRKERNQSVKTALRTHAKSVEAAVASKSKEEADAQLKKTISMLDKAATKGVIHRNTAARKVSRLTKKVNGAFSGEAKE</sequence>
<evidence type="ECO:0000256" key="3">
    <source>
        <dbReference type="ARBA" id="ARBA00022730"/>
    </source>
</evidence>
<comment type="caution">
    <text evidence="10">The sequence shown here is derived from an EMBL/GenBank/DDBJ whole genome shotgun (WGS) entry which is preliminary data.</text>
</comment>